<evidence type="ECO:0000313" key="4">
    <source>
        <dbReference type="Proteomes" id="UP000546162"/>
    </source>
</evidence>
<dbReference type="EMBL" id="JACHNB010000001">
    <property type="protein sequence ID" value="MBB4736904.1"/>
    <property type="molecule type" value="Genomic_DNA"/>
</dbReference>
<feature type="transmembrane region" description="Helical" evidence="2">
    <location>
        <begin position="21"/>
        <end position="40"/>
    </location>
</feature>
<comment type="caution">
    <text evidence="3">The sequence shown here is derived from an EMBL/GenBank/DDBJ whole genome shotgun (WGS) entry which is preliminary data.</text>
</comment>
<dbReference type="AlphaFoldDB" id="A0A7W7GRF7"/>
<gene>
    <name evidence="3" type="ORF">BJY16_000363</name>
</gene>
<evidence type="ECO:0000313" key="3">
    <source>
        <dbReference type="EMBL" id="MBB4736904.1"/>
    </source>
</evidence>
<keyword evidence="2" id="KW-0472">Membrane</keyword>
<sequence>MDERGRYLRRLKRLHGSARRWSVLGGGLAAATVVLVPYSGLGIADAAWAAGAGASVVLARWRWRDYRELDAQPTPEPSLPLPRFARALERSEVGRTVLNEVRRQKNRYALRGSVIADAWDRLERASATMTGLAGRLTGAGETAALEAATAEHWLRDLGQRVASVEKAIPLGQPDRRSALEQSHAALVEQFTEGVTAFEELVAASAGYVAEDGQPMTDTRHPAYFSLVEATERLRGIAEGLAELRDQTARFTTTPPRQPTDPADHSPDRSRQPS</sequence>
<feature type="compositionally biased region" description="Basic and acidic residues" evidence="1">
    <location>
        <begin position="261"/>
        <end position="273"/>
    </location>
</feature>
<proteinExistence type="predicted"/>
<dbReference type="Pfam" id="PF25587">
    <property type="entry name" value="Rv2743c"/>
    <property type="match status" value="1"/>
</dbReference>
<keyword evidence="2" id="KW-0812">Transmembrane</keyword>
<reference evidence="3 4" key="1">
    <citation type="submission" date="2020-08" db="EMBL/GenBank/DDBJ databases">
        <title>Sequencing the genomes of 1000 actinobacteria strains.</title>
        <authorList>
            <person name="Klenk H.-P."/>
        </authorList>
    </citation>
    <scope>NUCLEOTIDE SEQUENCE [LARGE SCALE GENOMIC DNA]</scope>
    <source>
        <strain evidence="3 4">DSM 45809</strain>
    </source>
</reference>
<dbReference type="Proteomes" id="UP000546162">
    <property type="component" value="Unassembled WGS sequence"/>
</dbReference>
<dbReference type="RefSeq" id="WP_239178007.1">
    <property type="nucleotide sequence ID" value="NZ_BAABFG010000005.1"/>
</dbReference>
<keyword evidence="2" id="KW-1133">Transmembrane helix</keyword>
<evidence type="ECO:0000256" key="2">
    <source>
        <dbReference type="SAM" id="Phobius"/>
    </source>
</evidence>
<feature type="region of interest" description="Disordered" evidence="1">
    <location>
        <begin position="247"/>
        <end position="273"/>
    </location>
</feature>
<name>A0A7W7GRF7_9ACTN</name>
<protein>
    <submittedName>
        <fullName evidence="3">Uncharacterized protein</fullName>
    </submittedName>
</protein>
<organism evidence="3 4">
    <name type="scientific">Actinoplanes octamycinicus</name>
    <dbReference type="NCBI Taxonomy" id="135948"/>
    <lineage>
        <taxon>Bacteria</taxon>
        <taxon>Bacillati</taxon>
        <taxon>Actinomycetota</taxon>
        <taxon>Actinomycetes</taxon>
        <taxon>Micromonosporales</taxon>
        <taxon>Micromonosporaceae</taxon>
        <taxon>Actinoplanes</taxon>
    </lineage>
</organism>
<evidence type="ECO:0000256" key="1">
    <source>
        <dbReference type="SAM" id="MobiDB-lite"/>
    </source>
</evidence>
<dbReference type="NCBIfam" id="NF047839">
    <property type="entry name" value="PspM_Rv2743c"/>
    <property type="match status" value="1"/>
</dbReference>
<dbReference type="InterPro" id="IPR057952">
    <property type="entry name" value="Rv2743c-like"/>
</dbReference>
<accession>A0A7W7GRF7</accession>
<keyword evidence="4" id="KW-1185">Reference proteome</keyword>